<reference evidence="6" key="1">
    <citation type="journal article" date="2022" name="Genome Biol. Evol.">
        <title>A New Gene Family Diagnostic for Intracellular Biomineralization of Amorphous Ca Carbonates by Cyanobacteria.</title>
        <authorList>
            <person name="Benzerara K."/>
            <person name="Duprat E."/>
            <person name="Bitard-Feildel T."/>
            <person name="Caumes G."/>
            <person name="Cassier-Chauvat C."/>
            <person name="Chauvat F."/>
            <person name="Dezi M."/>
            <person name="Diop S.I."/>
            <person name="Gaschignard G."/>
            <person name="Gorgen S."/>
            <person name="Gugger M."/>
            <person name="Lopez-Garcia P."/>
            <person name="Millet M."/>
            <person name="Skouri-Panet F."/>
            <person name="Moreira D."/>
            <person name="Callebaut I."/>
        </authorList>
    </citation>
    <scope>NUCLEOTIDE SEQUENCE</scope>
    <source>
        <strain evidence="6">G9</strain>
    </source>
</reference>
<dbReference type="InterPro" id="IPR005053">
    <property type="entry name" value="MobA_MobL"/>
</dbReference>
<evidence type="ECO:0000256" key="1">
    <source>
        <dbReference type="ARBA" id="ARBA00010873"/>
    </source>
</evidence>
<gene>
    <name evidence="6" type="ORF">L3556_13835</name>
</gene>
<dbReference type="Pfam" id="PF03389">
    <property type="entry name" value="MobA_MobL"/>
    <property type="match status" value="1"/>
</dbReference>
<evidence type="ECO:0000313" key="6">
    <source>
        <dbReference type="EMBL" id="MDG2992003.1"/>
    </source>
</evidence>
<comment type="similarity">
    <text evidence="1">Belongs to the MobA/MobL family.</text>
</comment>
<keyword evidence="2" id="KW-0184">Conjugation</keyword>
<feature type="domain" description="MobA/MobL protein" evidence="5">
    <location>
        <begin position="7"/>
        <end position="216"/>
    </location>
</feature>
<accession>A0ABT6F2D6</accession>
<dbReference type="Proteomes" id="UP001154265">
    <property type="component" value="Unassembled WGS sequence"/>
</dbReference>
<reference evidence="6" key="2">
    <citation type="submission" date="2022-01" db="EMBL/GenBank/DDBJ databases">
        <authorList>
            <person name="Zivanovic Y."/>
            <person name="Moreira D."/>
            <person name="Lopez-Garcia P."/>
        </authorList>
    </citation>
    <scope>NUCLEOTIDE SEQUENCE</scope>
    <source>
        <strain evidence="6">G9</strain>
    </source>
</reference>
<organism evidence="6 7">
    <name type="scientific">Candidatus Synechococcus calcipolaris G9</name>
    <dbReference type="NCBI Taxonomy" id="1497997"/>
    <lineage>
        <taxon>Bacteria</taxon>
        <taxon>Bacillati</taxon>
        <taxon>Cyanobacteriota</taxon>
        <taxon>Cyanophyceae</taxon>
        <taxon>Synechococcales</taxon>
        <taxon>Synechococcaceae</taxon>
        <taxon>Synechococcus</taxon>
    </lineage>
</organism>
<feature type="coiled-coil region" evidence="3">
    <location>
        <begin position="257"/>
        <end position="307"/>
    </location>
</feature>
<evidence type="ECO:0000256" key="4">
    <source>
        <dbReference type="SAM" id="MobiDB-lite"/>
    </source>
</evidence>
<keyword evidence="3" id="KW-0175">Coiled coil</keyword>
<dbReference type="EMBL" id="JAKKUT010000006">
    <property type="protein sequence ID" value="MDG2992003.1"/>
    <property type="molecule type" value="Genomic_DNA"/>
</dbReference>
<dbReference type="NCBIfam" id="NF041496">
    <property type="entry name" value="MobQ"/>
    <property type="match status" value="1"/>
</dbReference>
<proteinExistence type="inferred from homology"/>
<keyword evidence="7" id="KW-1185">Reference proteome</keyword>
<evidence type="ECO:0000256" key="2">
    <source>
        <dbReference type="ARBA" id="ARBA00022971"/>
    </source>
</evidence>
<protein>
    <submittedName>
        <fullName evidence="6">MobA/MobL family protein</fullName>
    </submittedName>
</protein>
<evidence type="ECO:0000313" key="7">
    <source>
        <dbReference type="Proteomes" id="UP001154265"/>
    </source>
</evidence>
<evidence type="ECO:0000259" key="5">
    <source>
        <dbReference type="Pfam" id="PF03389"/>
    </source>
</evidence>
<evidence type="ECO:0000256" key="3">
    <source>
        <dbReference type="SAM" id="Coils"/>
    </source>
</evidence>
<feature type="region of interest" description="Disordered" evidence="4">
    <location>
        <begin position="384"/>
        <end position="405"/>
    </location>
</feature>
<comment type="caution">
    <text evidence="6">The sequence shown here is derived from an EMBL/GenBank/DDBJ whole genome shotgun (WGS) entry which is preliminary data.</text>
</comment>
<name>A0ABT6F2D6_9SYNE</name>
<sequence>MSRSKGRNAVAAAAYRAGAKLTDHRKEKTHDYTRKRGVIYNEVLLPKSIPLVRIKRELLWNLAEESEKRINSCVAREIQIGLPAELDRQSQIQLARQFTKAIMERYQVAADLAIHEPNKKGDQRNVHAHIMFTTRQIEMVDNMPALTRKTNELDSRKTGSQETHWIRQQWEELANEYLAATGSTTRVDRRRLKDQGIEDRLPQKHLGVAAIAIERKTGENSRLRQEWETANHNHKSLYDQYTAKLAEEAKAKRDADAKRQADQLAKLEAERQAEAKRQADELAKAEAERLAEERAKLDAQRQAEAQQLQAQRAAQAALAKWDKDYLACIAQIQEFPEQNRAIFQVAPDYSSVAIPSKEGKRIYRNQPNPKNLEILKAVVGKAKQFVEKQQPQPPPQQRKRPDLER</sequence>
<dbReference type="Gene3D" id="3.30.930.30">
    <property type="match status" value="1"/>
</dbReference>